<evidence type="ECO:0000313" key="4">
    <source>
        <dbReference type="EMBL" id="JAS64714.1"/>
    </source>
</evidence>
<feature type="compositionally biased region" description="Pro residues" evidence="1">
    <location>
        <begin position="29"/>
        <end position="47"/>
    </location>
</feature>
<evidence type="ECO:0000313" key="2">
    <source>
        <dbReference type="EMBL" id="JAS53579.1"/>
    </source>
</evidence>
<evidence type="ECO:0000313" key="3">
    <source>
        <dbReference type="EMBL" id="JAS58819.1"/>
    </source>
</evidence>
<feature type="region of interest" description="Disordered" evidence="1">
    <location>
        <begin position="93"/>
        <end position="126"/>
    </location>
</feature>
<feature type="compositionally biased region" description="Pro residues" evidence="1">
    <location>
        <begin position="57"/>
        <end position="70"/>
    </location>
</feature>
<proteinExistence type="predicted"/>
<dbReference type="EMBL" id="GECZ01016190">
    <property type="protein sequence ID" value="JAS53579.1"/>
    <property type="molecule type" value="Transcribed_RNA"/>
</dbReference>
<organism evidence="3">
    <name type="scientific">Cuerna arida</name>
    <dbReference type="NCBI Taxonomy" id="1464854"/>
    <lineage>
        <taxon>Eukaryota</taxon>
        <taxon>Metazoa</taxon>
        <taxon>Ecdysozoa</taxon>
        <taxon>Arthropoda</taxon>
        <taxon>Hexapoda</taxon>
        <taxon>Insecta</taxon>
        <taxon>Pterygota</taxon>
        <taxon>Neoptera</taxon>
        <taxon>Paraneoptera</taxon>
        <taxon>Hemiptera</taxon>
        <taxon>Auchenorrhyncha</taxon>
        <taxon>Membracoidea</taxon>
        <taxon>Cicadellidae</taxon>
        <taxon>Cicadellinae</taxon>
        <taxon>Proconiini</taxon>
        <taxon>Cuerna</taxon>
    </lineage>
</organism>
<dbReference type="AlphaFoldDB" id="A0A1B6G8S4"/>
<feature type="region of interest" description="Disordered" evidence="1">
    <location>
        <begin position="29"/>
        <end position="77"/>
    </location>
</feature>
<sequence length="126" mass="13146">MFEFYSRDATTNFTESCFKCLPPTQMILPKPPPTPWGPIPPTPPTLPSPLTETSPTPLIPSGPTPAPAPIRPNMGTSALACNATPSSLTLPIPWVETTSGTPRTPPPTTPPKLSLAAPTSIKPGAP</sequence>
<evidence type="ECO:0000256" key="1">
    <source>
        <dbReference type="SAM" id="MobiDB-lite"/>
    </source>
</evidence>
<gene>
    <name evidence="3" type="ORF">g.33891</name>
    <name evidence="2" type="ORF">g.33893</name>
    <name evidence="4" type="ORF">g.33895</name>
</gene>
<name>A0A1B6G8S4_9HEMI</name>
<protein>
    <submittedName>
        <fullName evidence="3">Uncharacterized protein</fullName>
    </submittedName>
</protein>
<reference evidence="3" key="1">
    <citation type="submission" date="2015-11" db="EMBL/GenBank/DDBJ databases">
        <title>De novo transcriptome assembly of four potential Pierce s Disease insect vectors from Arizona vineyards.</title>
        <authorList>
            <person name="Tassone E.E."/>
        </authorList>
    </citation>
    <scope>NUCLEOTIDE SEQUENCE</scope>
</reference>
<accession>A0A1B6G8S4</accession>
<dbReference type="PRINTS" id="PR01217">
    <property type="entry name" value="PRICHEXTENSN"/>
</dbReference>
<dbReference type="EMBL" id="GECZ01005055">
    <property type="protein sequence ID" value="JAS64714.1"/>
    <property type="molecule type" value="Transcribed_RNA"/>
</dbReference>
<dbReference type="EMBL" id="GECZ01010950">
    <property type="protein sequence ID" value="JAS58819.1"/>
    <property type="molecule type" value="Transcribed_RNA"/>
</dbReference>